<feature type="region of interest" description="Disordered" evidence="1">
    <location>
        <begin position="18"/>
        <end position="43"/>
    </location>
</feature>
<feature type="compositionally biased region" description="Low complexity" evidence="1">
    <location>
        <begin position="136"/>
        <end position="167"/>
    </location>
</feature>
<keyword evidence="3" id="KW-1185">Reference proteome</keyword>
<proteinExistence type="predicted"/>
<reference evidence="2 3" key="1">
    <citation type="submission" date="2019-08" db="EMBL/GenBank/DDBJ databases">
        <title>A chromosome-level genome assembly, high-density linkage maps, and genome scans reveal the genomic architecture of hybrid incompatibilities underlying speciation via character displacement in darters (Percidae: Etheostominae).</title>
        <authorList>
            <person name="Moran R.L."/>
            <person name="Catchen J.M."/>
            <person name="Fuller R.C."/>
        </authorList>
    </citation>
    <scope>NUCLEOTIDE SEQUENCE [LARGE SCALE GENOMIC DNA]</scope>
    <source>
        <strain evidence="2">EspeVRDwgs_2016</strain>
        <tissue evidence="2">Muscle</tissue>
    </source>
</reference>
<protein>
    <submittedName>
        <fullName evidence="2">Uncharacterized protein</fullName>
    </submittedName>
</protein>
<dbReference type="AlphaFoldDB" id="A0A5J5CES6"/>
<evidence type="ECO:0000313" key="2">
    <source>
        <dbReference type="EMBL" id="KAA8579545.1"/>
    </source>
</evidence>
<comment type="caution">
    <text evidence="2">The sequence shown here is derived from an EMBL/GenBank/DDBJ whole genome shotgun (WGS) entry which is preliminary data.</text>
</comment>
<feature type="region of interest" description="Disordered" evidence="1">
    <location>
        <begin position="71"/>
        <end position="109"/>
    </location>
</feature>
<name>A0A5J5CES6_9PERO</name>
<organism evidence="2 3">
    <name type="scientific">Etheostoma spectabile</name>
    <name type="common">orangethroat darter</name>
    <dbReference type="NCBI Taxonomy" id="54343"/>
    <lineage>
        <taxon>Eukaryota</taxon>
        <taxon>Metazoa</taxon>
        <taxon>Chordata</taxon>
        <taxon>Craniata</taxon>
        <taxon>Vertebrata</taxon>
        <taxon>Euteleostomi</taxon>
        <taxon>Actinopterygii</taxon>
        <taxon>Neopterygii</taxon>
        <taxon>Teleostei</taxon>
        <taxon>Neoteleostei</taxon>
        <taxon>Acanthomorphata</taxon>
        <taxon>Eupercaria</taxon>
        <taxon>Perciformes</taxon>
        <taxon>Percoidei</taxon>
        <taxon>Percidae</taxon>
        <taxon>Etheostomatinae</taxon>
        <taxon>Etheostoma</taxon>
    </lineage>
</organism>
<accession>A0A5J5CES6</accession>
<dbReference type="EMBL" id="VOFY01000024">
    <property type="protein sequence ID" value="KAA8579545.1"/>
    <property type="molecule type" value="Genomic_DNA"/>
</dbReference>
<evidence type="ECO:0000313" key="3">
    <source>
        <dbReference type="Proteomes" id="UP000327493"/>
    </source>
</evidence>
<gene>
    <name evidence="2" type="ORF">FQN60_006638</name>
</gene>
<dbReference type="Proteomes" id="UP000327493">
    <property type="component" value="Chromosome 24"/>
</dbReference>
<feature type="region of interest" description="Disordered" evidence="1">
    <location>
        <begin position="135"/>
        <end position="171"/>
    </location>
</feature>
<sequence length="198" mass="21157">MEEGCQWRLVQKCPFPGPAWPDREWAQGGVGGESSPPDSACKESQGYWDLSSWSWVDLPLGDLCDVTGVQDAAGREDDEGGGVRRSSDLAEEDVAGVPGDVGRVGERSGTGRGVTDCFLSFLSSGVDEKRTLKVIPPSSSSSSSLPRSAAPFSWTPLCSSSSSSSSISDKRKVLKTLELKESSDRLEKDERTLPIGEL</sequence>
<evidence type="ECO:0000256" key="1">
    <source>
        <dbReference type="SAM" id="MobiDB-lite"/>
    </source>
</evidence>